<comment type="catalytic activity">
    <reaction evidence="7">
        <text>a 2'-deoxyadenosine in DNA + S-adenosyl-L-methionine = an N(6)-methyl-2'-deoxyadenosine in DNA + S-adenosyl-L-homocysteine + H(+)</text>
        <dbReference type="Rhea" id="RHEA:15197"/>
        <dbReference type="Rhea" id="RHEA-COMP:12418"/>
        <dbReference type="Rhea" id="RHEA-COMP:12419"/>
        <dbReference type="ChEBI" id="CHEBI:15378"/>
        <dbReference type="ChEBI" id="CHEBI:57856"/>
        <dbReference type="ChEBI" id="CHEBI:59789"/>
        <dbReference type="ChEBI" id="CHEBI:90615"/>
        <dbReference type="ChEBI" id="CHEBI:90616"/>
        <dbReference type="EC" id="2.1.1.72"/>
    </reaction>
</comment>
<evidence type="ECO:0000313" key="10">
    <source>
        <dbReference type="EMBL" id="AUF83443.1"/>
    </source>
</evidence>
<dbReference type="InterPro" id="IPR003356">
    <property type="entry name" value="DNA_methylase_A-5"/>
</dbReference>
<evidence type="ECO:0000256" key="5">
    <source>
        <dbReference type="ARBA" id="ARBA00022691"/>
    </source>
</evidence>
<proteinExistence type="inferred from homology"/>
<dbReference type="PANTHER" id="PTHR42998:SF1">
    <property type="entry name" value="TYPE I RESTRICTION ENZYME HINDI METHYLASE SUBUNIT"/>
    <property type="match status" value="1"/>
</dbReference>
<evidence type="ECO:0000256" key="7">
    <source>
        <dbReference type="ARBA" id="ARBA00047942"/>
    </source>
</evidence>
<name>A0A2K9BN24_9MOLU</name>
<dbReference type="InterPro" id="IPR052916">
    <property type="entry name" value="Type-I_RE_MTase_Subunit"/>
</dbReference>
<dbReference type="Proteomes" id="UP000233419">
    <property type="component" value="Chromosome"/>
</dbReference>
<dbReference type="GO" id="GO:0008170">
    <property type="term" value="F:N-methyltransferase activity"/>
    <property type="evidence" value="ECO:0007669"/>
    <property type="project" value="InterPro"/>
</dbReference>
<dbReference type="OrthoDB" id="9814572at2"/>
<dbReference type="Pfam" id="PF02384">
    <property type="entry name" value="N6_Mtase"/>
    <property type="match status" value="1"/>
</dbReference>
<dbReference type="Gene3D" id="1.20.1260.30">
    <property type="match status" value="1"/>
</dbReference>
<dbReference type="GO" id="GO:0009307">
    <property type="term" value="P:DNA restriction-modification system"/>
    <property type="evidence" value="ECO:0007669"/>
    <property type="project" value="UniProtKB-KW"/>
</dbReference>
<organism evidence="10 11">
    <name type="scientific">Mesoplasma syrphidae</name>
    <dbReference type="NCBI Taxonomy" id="225999"/>
    <lineage>
        <taxon>Bacteria</taxon>
        <taxon>Bacillati</taxon>
        <taxon>Mycoplasmatota</taxon>
        <taxon>Mollicutes</taxon>
        <taxon>Entomoplasmatales</taxon>
        <taxon>Entomoplasmataceae</taxon>
        <taxon>Mesoplasma</taxon>
    </lineage>
</organism>
<dbReference type="KEGG" id="msyr:CXP39_01325"/>
<dbReference type="InterPro" id="IPR038333">
    <property type="entry name" value="T1MK-like_N_sf"/>
</dbReference>
<dbReference type="Gene3D" id="3.40.50.150">
    <property type="entry name" value="Vaccinia Virus protein VP39"/>
    <property type="match status" value="1"/>
</dbReference>
<comment type="similarity">
    <text evidence="1">Belongs to the N(4)/N(6)-methyltransferase family.</text>
</comment>
<dbReference type="GO" id="GO:0003677">
    <property type="term" value="F:DNA binding"/>
    <property type="evidence" value="ECO:0007669"/>
    <property type="project" value="InterPro"/>
</dbReference>
<evidence type="ECO:0000313" key="11">
    <source>
        <dbReference type="Proteomes" id="UP000233419"/>
    </source>
</evidence>
<dbReference type="CDD" id="cd02440">
    <property type="entry name" value="AdoMet_MTases"/>
    <property type="match status" value="1"/>
</dbReference>
<dbReference type="PANTHER" id="PTHR42998">
    <property type="entry name" value="TYPE I RESTRICTION ENZYME HINDVIIP M PROTEIN-RELATED"/>
    <property type="match status" value="1"/>
</dbReference>
<evidence type="ECO:0000256" key="6">
    <source>
        <dbReference type="ARBA" id="ARBA00022747"/>
    </source>
</evidence>
<dbReference type="SMR" id="A0A2K9BN24"/>
<dbReference type="Pfam" id="PF12161">
    <property type="entry name" value="HsdM_N"/>
    <property type="match status" value="1"/>
</dbReference>
<dbReference type="InterPro" id="IPR022749">
    <property type="entry name" value="D12N6_MeTrfase_N"/>
</dbReference>
<evidence type="ECO:0000256" key="1">
    <source>
        <dbReference type="ARBA" id="ARBA00006594"/>
    </source>
</evidence>
<evidence type="ECO:0000259" key="9">
    <source>
        <dbReference type="Pfam" id="PF12161"/>
    </source>
</evidence>
<dbReference type="GO" id="GO:0009007">
    <property type="term" value="F:site-specific DNA-methyltransferase (adenine-specific) activity"/>
    <property type="evidence" value="ECO:0007669"/>
    <property type="project" value="UniProtKB-EC"/>
</dbReference>
<dbReference type="REBASE" id="226979">
    <property type="entry name" value="M.MsyYJSORF1325P"/>
</dbReference>
<protein>
    <recommendedName>
        <fullName evidence="2">site-specific DNA-methyltransferase (adenine-specific)</fullName>
        <ecNumber evidence="2">2.1.1.72</ecNumber>
    </recommendedName>
</protein>
<dbReference type="EMBL" id="CP025257">
    <property type="protein sequence ID" value="AUF83443.1"/>
    <property type="molecule type" value="Genomic_DNA"/>
</dbReference>
<feature type="domain" description="DNA methylase adenine-specific" evidence="8">
    <location>
        <begin position="150"/>
        <end position="466"/>
    </location>
</feature>
<evidence type="ECO:0000256" key="2">
    <source>
        <dbReference type="ARBA" id="ARBA00011900"/>
    </source>
</evidence>
<accession>A0A2K9BN24</accession>
<dbReference type="EC" id="2.1.1.72" evidence="2"/>
<keyword evidence="4 10" id="KW-0808">Transferase</keyword>
<gene>
    <name evidence="10" type="ORF">CXP39_01325</name>
</gene>
<keyword evidence="11" id="KW-1185">Reference proteome</keyword>
<dbReference type="GO" id="GO:0032259">
    <property type="term" value="P:methylation"/>
    <property type="evidence" value="ECO:0007669"/>
    <property type="project" value="UniProtKB-KW"/>
</dbReference>
<reference evidence="10 11" key="1">
    <citation type="submission" date="2017-12" db="EMBL/GenBank/DDBJ databases">
        <title>Mesoplasma syrphidae YJS, Complete Genome.</title>
        <authorList>
            <person name="Knight T.F."/>
            <person name="Citino T."/>
            <person name="Rubinstein R."/>
            <person name="Neuschaefer Z."/>
        </authorList>
    </citation>
    <scope>NUCLEOTIDE SEQUENCE [LARGE SCALE GENOMIC DNA]</scope>
    <source>
        <strain evidence="10 11">YJS</strain>
    </source>
</reference>
<dbReference type="AlphaFoldDB" id="A0A2K9BN24"/>
<dbReference type="PRINTS" id="PR00507">
    <property type="entry name" value="N12N6MTFRASE"/>
</dbReference>
<keyword evidence="5" id="KW-0949">S-adenosyl-L-methionine</keyword>
<keyword evidence="3 10" id="KW-0489">Methyltransferase</keyword>
<sequence length="508" mass="58404">MTKMAKKIKDIESKLWEASNVLRGNTSAEEYMHTILGILTLKYISDRNKVALQKISDEGMKIEMFSPNELYYSYKTFIVHEESKWEYLMNFSNTEKIGEKLDEAFMKLELQNEILRGIFNKNFNREGLDQIKLGNVIKIFSDEDLSEEDNEDMIGRVYEYFLGKFFKDRGQKGGEFYTPTSIVKLMVNLIKPLKGTIYDPACGTGGILVQAKRYIQEHKGKIEDITVYGQEYNNVTWKLAKLNLVLNGFSLFDTDDNGVLGQTNADTFTNDQHKNKKFDFVMANPPFNMKNWGRDALEEDMRFKWGLPPSGNANYAWLSHMLSKLSNQGKMAIVLANGSLSSSQKEEKAIRENFVKENKVDAIIELPDKLFYTTGIPACIWVFNNKKVNKNILMVSGSNIEGNMISKKLRELTDENISIIQTLYDKHLAGEEINEQGLAKTIKFTNLVENDFSFVPGRYVESKEEKIDKEQTQKDIMQLSLELSDLLKEFDELKPKLHEAIKKTLESK</sequence>
<evidence type="ECO:0000256" key="4">
    <source>
        <dbReference type="ARBA" id="ARBA00022679"/>
    </source>
</evidence>
<feature type="domain" description="N6 adenine-specific DNA methyltransferase N-terminal" evidence="9">
    <location>
        <begin position="11"/>
        <end position="140"/>
    </location>
</feature>
<keyword evidence="6" id="KW-0680">Restriction system</keyword>
<dbReference type="InterPro" id="IPR029063">
    <property type="entry name" value="SAM-dependent_MTases_sf"/>
</dbReference>
<dbReference type="SUPFAM" id="SSF53335">
    <property type="entry name" value="S-adenosyl-L-methionine-dependent methyltransferases"/>
    <property type="match status" value="1"/>
</dbReference>
<evidence type="ECO:0000256" key="3">
    <source>
        <dbReference type="ARBA" id="ARBA00022603"/>
    </source>
</evidence>
<evidence type="ECO:0000259" key="8">
    <source>
        <dbReference type="Pfam" id="PF02384"/>
    </source>
</evidence>